<dbReference type="Proteomes" id="UP001209878">
    <property type="component" value="Unassembled WGS sequence"/>
</dbReference>
<keyword evidence="2" id="KW-1185">Reference proteome</keyword>
<evidence type="ECO:0000313" key="1">
    <source>
        <dbReference type="EMBL" id="KAK2192596.1"/>
    </source>
</evidence>
<evidence type="ECO:0000313" key="2">
    <source>
        <dbReference type="Proteomes" id="UP001209878"/>
    </source>
</evidence>
<reference evidence="1" key="1">
    <citation type="journal article" date="2023" name="Mol. Biol. Evol.">
        <title>Third-Generation Sequencing Reveals the Adaptive Role of the Epigenome in Three Deep-Sea Polychaetes.</title>
        <authorList>
            <person name="Perez M."/>
            <person name="Aroh O."/>
            <person name="Sun Y."/>
            <person name="Lan Y."/>
            <person name="Juniper S.K."/>
            <person name="Young C.R."/>
            <person name="Angers B."/>
            <person name="Qian P.Y."/>
        </authorList>
    </citation>
    <scope>NUCLEOTIDE SEQUENCE</scope>
    <source>
        <strain evidence="1">R07B-5</strain>
    </source>
</reference>
<proteinExistence type="predicted"/>
<gene>
    <name evidence="1" type="ORF">NP493_26g04016</name>
</gene>
<organism evidence="1 2">
    <name type="scientific">Ridgeia piscesae</name>
    <name type="common">Tubeworm</name>
    <dbReference type="NCBI Taxonomy" id="27915"/>
    <lineage>
        <taxon>Eukaryota</taxon>
        <taxon>Metazoa</taxon>
        <taxon>Spiralia</taxon>
        <taxon>Lophotrochozoa</taxon>
        <taxon>Annelida</taxon>
        <taxon>Polychaeta</taxon>
        <taxon>Sedentaria</taxon>
        <taxon>Canalipalpata</taxon>
        <taxon>Sabellida</taxon>
        <taxon>Siboglinidae</taxon>
        <taxon>Ridgeia</taxon>
    </lineage>
</organism>
<comment type="caution">
    <text evidence="1">The sequence shown here is derived from an EMBL/GenBank/DDBJ whole genome shotgun (WGS) entry which is preliminary data.</text>
</comment>
<sequence>MPRVEDLLASFTVNVPMVVTTDSATANSMCKVTFGLELCSIWLISLSDRPSKKCPLTATRRSPSCMTTNRCAALLGSTWLMVGGSERTSEGKVGAARVKP</sequence>
<accession>A0AAD9UKE2</accession>
<name>A0AAD9UKE2_RIDPI</name>
<dbReference type="AlphaFoldDB" id="A0AAD9UKE2"/>
<dbReference type="EMBL" id="JAODUO010000027">
    <property type="protein sequence ID" value="KAK2192596.1"/>
    <property type="molecule type" value="Genomic_DNA"/>
</dbReference>
<protein>
    <submittedName>
        <fullName evidence="1">Uncharacterized protein</fullName>
    </submittedName>
</protein>